<dbReference type="AlphaFoldDB" id="A0A2K3QJ44"/>
<evidence type="ECO:0000313" key="2">
    <source>
        <dbReference type="EMBL" id="PNY27562.1"/>
    </source>
</evidence>
<dbReference type="Pfam" id="PF00149">
    <property type="entry name" value="Metallophos"/>
    <property type="match status" value="1"/>
</dbReference>
<dbReference type="InterPro" id="IPR004843">
    <property type="entry name" value="Calcineurin-like_PHP"/>
</dbReference>
<dbReference type="Proteomes" id="UP000236621">
    <property type="component" value="Unassembled WGS sequence"/>
</dbReference>
<evidence type="ECO:0000259" key="1">
    <source>
        <dbReference type="Pfam" id="PF00149"/>
    </source>
</evidence>
<name>A0A2K3QJ44_9HYPO</name>
<dbReference type="PANTHER" id="PTHR37844:SF2">
    <property type="entry name" value="SER_THR PROTEIN PHOSPHATASE SUPERFAMILY (AFU_ORTHOLOGUE AFUA_1G14840)"/>
    <property type="match status" value="1"/>
</dbReference>
<feature type="domain" description="Calcineurin-like phosphoesterase" evidence="1">
    <location>
        <begin position="5"/>
        <end position="227"/>
    </location>
</feature>
<comment type="caution">
    <text evidence="2">The sequence shown here is derived from an EMBL/GenBank/DDBJ whole genome shotgun (WGS) entry which is preliminary data.</text>
</comment>
<dbReference type="InterPro" id="IPR029052">
    <property type="entry name" value="Metallo-depent_PP-like"/>
</dbReference>
<dbReference type="GO" id="GO:0016787">
    <property type="term" value="F:hydrolase activity"/>
    <property type="evidence" value="ECO:0007669"/>
    <property type="project" value="InterPro"/>
</dbReference>
<accession>A0A2K3QJ44</accession>
<dbReference type="OrthoDB" id="550558at2759"/>
<gene>
    <name evidence="2" type="ORF">TCAP_02514</name>
</gene>
<dbReference type="EMBL" id="NRSZ01000388">
    <property type="protein sequence ID" value="PNY27562.1"/>
    <property type="molecule type" value="Genomic_DNA"/>
</dbReference>
<keyword evidence="3" id="KW-1185">Reference proteome</keyword>
<dbReference type="Gene3D" id="3.60.21.10">
    <property type="match status" value="1"/>
</dbReference>
<evidence type="ECO:0000313" key="3">
    <source>
        <dbReference type="Proteomes" id="UP000236621"/>
    </source>
</evidence>
<dbReference type="PANTHER" id="PTHR37844">
    <property type="entry name" value="SER/THR PROTEIN PHOSPHATASE SUPERFAMILY (AFU_ORTHOLOGUE AFUA_1G14840)"/>
    <property type="match status" value="1"/>
</dbReference>
<proteinExistence type="predicted"/>
<organism evidence="2 3">
    <name type="scientific">Tolypocladium capitatum</name>
    <dbReference type="NCBI Taxonomy" id="45235"/>
    <lineage>
        <taxon>Eukaryota</taxon>
        <taxon>Fungi</taxon>
        <taxon>Dikarya</taxon>
        <taxon>Ascomycota</taxon>
        <taxon>Pezizomycotina</taxon>
        <taxon>Sordariomycetes</taxon>
        <taxon>Hypocreomycetidae</taxon>
        <taxon>Hypocreales</taxon>
        <taxon>Ophiocordycipitaceae</taxon>
        <taxon>Tolypocladium</taxon>
    </lineage>
</organism>
<dbReference type="SUPFAM" id="SSF56300">
    <property type="entry name" value="Metallo-dependent phosphatases"/>
    <property type="match status" value="1"/>
</dbReference>
<sequence>MAVQILSDLHLEAPKAYDTFEIVPNAPFLALLGDIGNVVAHKDDCLAFLRKQLGQFRAVLFVAGNHEAYHSSWPDALDVLRAFEVDVRRDASLGEFVLLDRAVYRLPGTNVTILGCSLFSLIPPERHMAVSLGLNDFFQTTDWDADAHNAAHRRDVAWLNDQVAHLEHADDGQVIIFTHWSPSRDARATEPRHAGSPITSGFSTDLSHEACFNSERVKIWAFGHTHYNCDFSVDRGAGAGPLRLLANQRGYYFAQADGYDGEKTVEV</sequence>
<protein>
    <recommendedName>
        <fullName evidence="1">Calcineurin-like phosphoesterase domain-containing protein</fullName>
    </recommendedName>
</protein>
<reference evidence="2 3" key="1">
    <citation type="submission" date="2017-08" db="EMBL/GenBank/DDBJ databases">
        <title>Harnessing the power of phylogenomics to disentangle the directionality and signatures of interkingdom host jumping in the parasitic fungal genus Tolypocladium.</title>
        <authorList>
            <person name="Quandt C.A."/>
            <person name="Patterson W."/>
            <person name="Spatafora J.W."/>
        </authorList>
    </citation>
    <scope>NUCLEOTIDE SEQUENCE [LARGE SCALE GENOMIC DNA]</scope>
    <source>
        <strain evidence="2 3">CBS 113982</strain>
    </source>
</reference>